<reference evidence="3" key="1">
    <citation type="journal article" date="2014" name="Proc. Natl. Acad. Sci. U.S.A.">
        <title>Extensive sampling of basidiomycete genomes demonstrates inadequacy of the white-rot/brown-rot paradigm for wood decay fungi.</title>
        <authorList>
            <person name="Riley R."/>
            <person name="Salamov A.A."/>
            <person name="Brown D.W."/>
            <person name="Nagy L.G."/>
            <person name="Floudas D."/>
            <person name="Held B.W."/>
            <person name="Levasseur A."/>
            <person name="Lombard V."/>
            <person name="Morin E."/>
            <person name="Otillar R."/>
            <person name="Lindquist E.A."/>
            <person name="Sun H."/>
            <person name="LaButti K.M."/>
            <person name="Schmutz J."/>
            <person name="Jabbour D."/>
            <person name="Luo H."/>
            <person name="Baker S.E."/>
            <person name="Pisabarro A.G."/>
            <person name="Walton J.D."/>
            <person name="Blanchette R.A."/>
            <person name="Henrissat B."/>
            <person name="Martin F."/>
            <person name="Cullen D."/>
            <person name="Hibbett D.S."/>
            <person name="Grigoriev I.V."/>
        </authorList>
    </citation>
    <scope>NUCLEOTIDE SEQUENCE [LARGE SCALE GENOMIC DNA]</scope>
    <source>
        <strain evidence="3">CBS 339.88</strain>
    </source>
</reference>
<gene>
    <name evidence="2" type="ORF">GALMADRAFT_153538</name>
</gene>
<organism evidence="2 3">
    <name type="scientific">Galerina marginata (strain CBS 339.88)</name>
    <dbReference type="NCBI Taxonomy" id="685588"/>
    <lineage>
        <taxon>Eukaryota</taxon>
        <taxon>Fungi</taxon>
        <taxon>Dikarya</taxon>
        <taxon>Basidiomycota</taxon>
        <taxon>Agaricomycotina</taxon>
        <taxon>Agaricomycetes</taxon>
        <taxon>Agaricomycetidae</taxon>
        <taxon>Agaricales</taxon>
        <taxon>Agaricineae</taxon>
        <taxon>Strophariaceae</taxon>
        <taxon>Galerina</taxon>
    </lineage>
</organism>
<dbReference type="AlphaFoldDB" id="A0A067T958"/>
<feature type="region of interest" description="Disordered" evidence="1">
    <location>
        <begin position="38"/>
        <end position="100"/>
    </location>
</feature>
<evidence type="ECO:0000256" key="1">
    <source>
        <dbReference type="SAM" id="MobiDB-lite"/>
    </source>
</evidence>
<evidence type="ECO:0000313" key="3">
    <source>
        <dbReference type="Proteomes" id="UP000027222"/>
    </source>
</evidence>
<dbReference type="EMBL" id="KL142372">
    <property type="protein sequence ID" value="KDR79745.1"/>
    <property type="molecule type" value="Genomic_DNA"/>
</dbReference>
<dbReference type="Proteomes" id="UP000027222">
    <property type="component" value="Unassembled WGS sequence"/>
</dbReference>
<evidence type="ECO:0000313" key="2">
    <source>
        <dbReference type="EMBL" id="KDR79745.1"/>
    </source>
</evidence>
<sequence length="156" mass="16719">MPAVDHTGCSFHVLRFDDPHPAQHAHCSLIPQAAAQPPLTAPRPLQLDPLLSPQQRRRQLARPFQPREPRILALLLRGDYSPDPAPPHGQVTGATAGQQQHRATTVNYIPSDGALPAQLRDGHTKKPAGPGAGMVPKLTAARMHPVAARRGLAGLN</sequence>
<accession>A0A067T958</accession>
<protein>
    <submittedName>
        <fullName evidence="2">Uncharacterized protein</fullName>
    </submittedName>
</protein>
<feature type="compositionally biased region" description="Low complexity" evidence="1">
    <location>
        <begin position="38"/>
        <end position="54"/>
    </location>
</feature>
<feature type="compositionally biased region" description="Low complexity" evidence="1">
    <location>
        <begin position="89"/>
        <end position="100"/>
    </location>
</feature>
<proteinExistence type="predicted"/>
<name>A0A067T958_GALM3</name>
<dbReference type="HOGENOM" id="CLU_1686726_0_0_1"/>
<keyword evidence="3" id="KW-1185">Reference proteome</keyword>